<dbReference type="Pfam" id="PF01730">
    <property type="entry name" value="UreF"/>
    <property type="match status" value="1"/>
</dbReference>
<protein>
    <submittedName>
        <fullName evidence="3">Urease accessory protein UreF</fullName>
    </submittedName>
</protein>
<dbReference type="PANTHER" id="PTHR33620:SF1">
    <property type="entry name" value="UREASE ACCESSORY PROTEIN F"/>
    <property type="match status" value="1"/>
</dbReference>
<dbReference type="HAMAP" id="MF_01385">
    <property type="entry name" value="UreF"/>
    <property type="match status" value="1"/>
</dbReference>
<dbReference type="InterPro" id="IPR002639">
    <property type="entry name" value="UreF"/>
</dbReference>
<name>A0A3B0ZB23_9ZZZZ</name>
<gene>
    <name evidence="3" type="ORF">MNBD_GAMMA13-1439</name>
</gene>
<proteinExistence type="inferred from homology"/>
<dbReference type="Gene3D" id="1.10.4190.10">
    <property type="entry name" value="Urease accessory protein UreF"/>
    <property type="match status" value="1"/>
</dbReference>
<reference evidence="3" key="1">
    <citation type="submission" date="2018-06" db="EMBL/GenBank/DDBJ databases">
        <authorList>
            <person name="Zhirakovskaya E."/>
        </authorList>
    </citation>
    <scope>NUCLEOTIDE SEQUENCE</scope>
</reference>
<dbReference type="GO" id="GO:0016151">
    <property type="term" value="F:nickel cation binding"/>
    <property type="evidence" value="ECO:0007669"/>
    <property type="project" value="InterPro"/>
</dbReference>
<evidence type="ECO:0000256" key="2">
    <source>
        <dbReference type="ARBA" id="ARBA00023186"/>
    </source>
</evidence>
<organism evidence="3">
    <name type="scientific">hydrothermal vent metagenome</name>
    <dbReference type="NCBI Taxonomy" id="652676"/>
    <lineage>
        <taxon>unclassified sequences</taxon>
        <taxon>metagenomes</taxon>
        <taxon>ecological metagenomes</taxon>
    </lineage>
</organism>
<accession>A0A3B0ZB23</accession>
<keyword evidence="1" id="KW-0996">Nickel insertion</keyword>
<dbReference type="EMBL" id="UOFK01000133">
    <property type="protein sequence ID" value="VAW77896.1"/>
    <property type="molecule type" value="Genomic_DNA"/>
</dbReference>
<evidence type="ECO:0000256" key="1">
    <source>
        <dbReference type="ARBA" id="ARBA00022988"/>
    </source>
</evidence>
<dbReference type="PANTHER" id="PTHR33620">
    <property type="entry name" value="UREASE ACCESSORY PROTEIN F"/>
    <property type="match status" value="1"/>
</dbReference>
<evidence type="ECO:0000313" key="3">
    <source>
        <dbReference type="EMBL" id="VAW77896.1"/>
    </source>
</evidence>
<dbReference type="AlphaFoldDB" id="A0A3B0ZB23"/>
<sequence length="226" mass="25028">MTEMPSISVLRLLQLVSPTLPVGAYAYSGGLESAVAAGWVSNAEQTCGWIDGVLEYNLCGLDVPVLQRMYHAWQQDDAETVRSWSRFLAASRESAELLAEDRQMGQALARLLVSMDIEAARDWVSGTHSSWVAMFALASVHWGIAERDAQLGYLWSWCENQVAAAVKLVPLGQTAGQQILAWCGERIPMRIERCHTLHDDDIGQLAPALAIISAQHEQQYSRLFRS</sequence>
<dbReference type="PIRSF" id="PIRSF009467">
    <property type="entry name" value="Ureas_acces_UreF"/>
    <property type="match status" value="1"/>
</dbReference>
<keyword evidence="2" id="KW-0143">Chaperone</keyword>
<dbReference type="InterPro" id="IPR038277">
    <property type="entry name" value="UreF_sf"/>
</dbReference>